<evidence type="ECO:0000256" key="2">
    <source>
        <dbReference type="ARBA" id="ARBA00012865"/>
    </source>
</evidence>
<proteinExistence type="predicted"/>
<evidence type="ECO:0000313" key="6">
    <source>
        <dbReference type="Proteomes" id="UP000595074"/>
    </source>
</evidence>
<dbReference type="Gene3D" id="1.25.40.10">
    <property type="entry name" value="Tetratricopeptide repeat domain"/>
    <property type="match status" value="1"/>
</dbReference>
<dbReference type="AlphaFoldDB" id="A0A7M1S5F4"/>
<gene>
    <name evidence="5" type="ORF">IMZ28_09170</name>
</gene>
<keyword evidence="3" id="KW-1015">Disulfide bond</keyword>
<evidence type="ECO:0000256" key="4">
    <source>
        <dbReference type="ARBA" id="ARBA00023251"/>
    </source>
</evidence>
<dbReference type="EC" id="3.5.2.6" evidence="2"/>
<dbReference type="SMART" id="SM00671">
    <property type="entry name" value="SEL1"/>
    <property type="match status" value="2"/>
</dbReference>
<dbReference type="Proteomes" id="UP000595074">
    <property type="component" value="Chromosome"/>
</dbReference>
<evidence type="ECO:0000256" key="1">
    <source>
        <dbReference type="ARBA" id="ARBA00001526"/>
    </source>
</evidence>
<reference evidence="5 6" key="1">
    <citation type="submission" date="2020-10" db="EMBL/GenBank/DDBJ databases">
        <title>The genome of sulfurovum sp.</title>
        <authorList>
            <person name="Xie S."/>
            <person name="Shao Z."/>
            <person name="Jiang L."/>
        </authorList>
    </citation>
    <scope>NUCLEOTIDE SEQUENCE [LARGE SCALE GENOMIC DNA]</scope>
    <source>
        <strain evidence="5 6">ST-419</strain>
    </source>
</reference>
<sequence length="124" mass="14159">MSFPKLFFFLFSLSPLFGVDTIEQFNAAKAKCEAGNGAACARMYYYYVPTRHTFVPGITLDLRKALFYAQKACELNDEDGCFFSGMTLYYGDEWAKIERDRARGKAYIQKACQLGKEDVCSYFP</sequence>
<dbReference type="GO" id="GO:0008800">
    <property type="term" value="F:beta-lactamase activity"/>
    <property type="evidence" value="ECO:0007669"/>
    <property type="project" value="UniProtKB-EC"/>
</dbReference>
<dbReference type="InterPro" id="IPR006597">
    <property type="entry name" value="Sel1-like"/>
</dbReference>
<dbReference type="KEGG" id="sinu:IMZ28_09170"/>
<comment type="catalytic activity">
    <reaction evidence="1">
        <text>a beta-lactam + H2O = a substituted beta-amino acid</text>
        <dbReference type="Rhea" id="RHEA:20401"/>
        <dbReference type="ChEBI" id="CHEBI:15377"/>
        <dbReference type="ChEBI" id="CHEBI:35627"/>
        <dbReference type="ChEBI" id="CHEBI:140347"/>
        <dbReference type="EC" id="3.5.2.6"/>
    </reaction>
</comment>
<dbReference type="GO" id="GO:0046677">
    <property type="term" value="P:response to antibiotic"/>
    <property type="evidence" value="ECO:0007669"/>
    <property type="project" value="UniProtKB-KW"/>
</dbReference>
<name>A0A7M1S5F4_9BACT</name>
<keyword evidence="6" id="KW-1185">Reference proteome</keyword>
<dbReference type="InterPro" id="IPR011990">
    <property type="entry name" value="TPR-like_helical_dom_sf"/>
</dbReference>
<keyword evidence="4" id="KW-0046">Antibiotic resistance</keyword>
<protein>
    <recommendedName>
        <fullName evidence="2">beta-lactamase</fullName>
        <ecNumber evidence="2">3.5.2.6</ecNumber>
    </recommendedName>
</protein>
<dbReference type="EMBL" id="CP063164">
    <property type="protein sequence ID" value="QOR61600.1"/>
    <property type="molecule type" value="Genomic_DNA"/>
</dbReference>
<evidence type="ECO:0000313" key="5">
    <source>
        <dbReference type="EMBL" id="QOR61600.1"/>
    </source>
</evidence>
<organism evidence="5 6">
    <name type="scientific">Sulfurovum indicum</name>
    <dbReference type="NCBI Taxonomy" id="2779528"/>
    <lineage>
        <taxon>Bacteria</taxon>
        <taxon>Pseudomonadati</taxon>
        <taxon>Campylobacterota</taxon>
        <taxon>Epsilonproteobacteria</taxon>
        <taxon>Campylobacterales</taxon>
        <taxon>Sulfurovaceae</taxon>
        <taxon>Sulfurovum</taxon>
    </lineage>
</organism>
<evidence type="ECO:0000256" key="3">
    <source>
        <dbReference type="ARBA" id="ARBA00023157"/>
    </source>
</evidence>
<dbReference type="SUPFAM" id="SSF81901">
    <property type="entry name" value="HCP-like"/>
    <property type="match status" value="1"/>
</dbReference>
<dbReference type="RefSeq" id="WP_197548308.1">
    <property type="nucleotide sequence ID" value="NZ_CP063164.1"/>
</dbReference>
<accession>A0A7M1S5F4</accession>